<name>A0A1L7CVG9_9CORY</name>
<dbReference type="RefSeq" id="WP_075690995.1">
    <property type="nucleotide sequence ID" value="NZ_CP009248.1"/>
</dbReference>
<keyword evidence="5" id="KW-0378">Hydrolase</keyword>
<evidence type="ECO:0000259" key="10">
    <source>
        <dbReference type="Pfam" id="PF05649"/>
    </source>
</evidence>
<dbReference type="AlphaFoldDB" id="A0A1L7CVG9"/>
<evidence type="ECO:0000256" key="1">
    <source>
        <dbReference type="ARBA" id="ARBA00001947"/>
    </source>
</evidence>
<dbReference type="KEGG" id="csph:CSPHI_00350"/>
<keyword evidence="12" id="KW-1185">Reference proteome</keyword>
<dbReference type="OrthoDB" id="9775677at2"/>
<evidence type="ECO:0000256" key="2">
    <source>
        <dbReference type="ARBA" id="ARBA00007357"/>
    </source>
</evidence>
<protein>
    <submittedName>
        <fullName evidence="11">Peptidase M13</fullName>
    </submittedName>
</protein>
<evidence type="ECO:0000259" key="9">
    <source>
        <dbReference type="Pfam" id="PF01431"/>
    </source>
</evidence>
<dbReference type="STRING" id="1437874.CSPHI_00350"/>
<dbReference type="CDD" id="cd08662">
    <property type="entry name" value="M13"/>
    <property type="match status" value="1"/>
</dbReference>
<comment type="cofactor">
    <cofactor evidence="1">
        <name>Zn(2+)</name>
        <dbReference type="ChEBI" id="CHEBI:29105"/>
    </cofactor>
</comment>
<evidence type="ECO:0000256" key="4">
    <source>
        <dbReference type="ARBA" id="ARBA00022723"/>
    </source>
</evidence>
<dbReference type="GO" id="GO:0046872">
    <property type="term" value="F:metal ion binding"/>
    <property type="evidence" value="ECO:0007669"/>
    <property type="project" value="UniProtKB-KW"/>
</dbReference>
<accession>A0A1L7CVG9</accession>
<dbReference type="PANTHER" id="PTHR11733:SF167">
    <property type="entry name" value="FI17812P1-RELATED"/>
    <property type="match status" value="1"/>
</dbReference>
<evidence type="ECO:0000256" key="3">
    <source>
        <dbReference type="ARBA" id="ARBA00022670"/>
    </source>
</evidence>
<dbReference type="PROSITE" id="PS51885">
    <property type="entry name" value="NEPRILYSIN"/>
    <property type="match status" value="1"/>
</dbReference>
<dbReference type="GO" id="GO:0005886">
    <property type="term" value="C:plasma membrane"/>
    <property type="evidence" value="ECO:0007669"/>
    <property type="project" value="TreeGrafter"/>
</dbReference>
<evidence type="ECO:0000313" key="11">
    <source>
        <dbReference type="EMBL" id="APT89801.1"/>
    </source>
</evidence>
<feature type="domain" description="Peptidase M13 C-terminal" evidence="9">
    <location>
        <begin position="455"/>
        <end position="661"/>
    </location>
</feature>
<dbReference type="Pfam" id="PF05649">
    <property type="entry name" value="Peptidase_M13_N"/>
    <property type="match status" value="1"/>
</dbReference>
<comment type="similarity">
    <text evidence="2">Belongs to the peptidase M13 family.</text>
</comment>
<keyword evidence="6" id="KW-0862">Zinc</keyword>
<keyword evidence="3" id="KW-0645">Protease</keyword>
<dbReference type="GO" id="GO:0004222">
    <property type="term" value="F:metalloendopeptidase activity"/>
    <property type="evidence" value="ECO:0007669"/>
    <property type="project" value="InterPro"/>
</dbReference>
<proteinExistence type="inferred from homology"/>
<organism evidence="11 12">
    <name type="scientific">Corynebacterium sphenisci DSM 44792</name>
    <dbReference type="NCBI Taxonomy" id="1437874"/>
    <lineage>
        <taxon>Bacteria</taxon>
        <taxon>Bacillati</taxon>
        <taxon>Actinomycetota</taxon>
        <taxon>Actinomycetes</taxon>
        <taxon>Mycobacteriales</taxon>
        <taxon>Corynebacteriaceae</taxon>
        <taxon>Corynebacterium</taxon>
    </lineage>
</organism>
<dbReference type="Gene3D" id="1.10.1380.10">
    <property type="entry name" value="Neutral endopeptidase , domain2"/>
    <property type="match status" value="1"/>
</dbReference>
<gene>
    <name evidence="11" type="ORF">CSPHI_00350</name>
</gene>
<sequence>MTNPTSETPTDAPAQSTPPTPAQDLYRHVNGEWIDHHVIPADRSVDGAFHILRDRAEADVRAIVEDADPDSRVGRLYRGFMDVAAVEAAGVDALAEDLAGIAAAADHDALAVALGRLDRAGVGGAAAFWVEKDSSSDLARLHLVQSGLGLPDEAYYREERHAGILAEYEAHLARMLRILDDATVGARDFTGSDIADAFDIGDAAAAAGRILAVERALAAGHWDVVASRDAVATYNPTAIADLPAGFPWAAWFAEMGVTAEAGDIIVMQPSYLGRVAQVWSDADLEDLRLWALARVLRARAAYLPEAFVEENFDFHGRTLAGAEELRPRWKRGVAFVEGAVGQEVGRAFVARHFPPAHKERMDDLVEHLLAAYRERIGALDWMTEDTRARALEKLSLFKAKIGYPARWRSYEGLEPVGELMADVRAAARFTHDYEVAKLGKPADRDEWFATPQTVNAFYNPVVNDITFPAAILRPPFFDPEADDAANYGAIGAVIGHEIGHGFDDQGSQYDGHGTLRQWWTDADRAAFEERTATLVDQFDGLVPTGLRELGRTDQGVNGRFTLGENIGDLGGLGIAVVAYRNRLAELGLPDEPDAYRDLFRSWALVWRTAIRPELSAQYLAVDPHSPAEFRCNQIARNIDEFHAAFGVRPGDGMWLDPAERVTIW</sequence>
<dbReference type="Proteomes" id="UP000185469">
    <property type="component" value="Chromosome"/>
</dbReference>
<dbReference type="InterPro" id="IPR024079">
    <property type="entry name" value="MetalloPept_cat_dom_sf"/>
</dbReference>
<evidence type="ECO:0000256" key="5">
    <source>
        <dbReference type="ARBA" id="ARBA00022801"/>
    </source>
</evidence>
<evidence type="ECO:0000313" key="12">
    <source>
        <dbReference type="Proteomes" id="UP000185469"/>
    </source>
</evidence>
<dbReference type="Gene3D" id="3.40.390.10">
    <property type="entry name" value="Collagenase (Catalytic Domain)"/>
    <property type="match status" value="1"/>
</dbReference>
<dbReference type="Pfam" id="PF01431">
    <property type="entry name" value="Peptidase_M13"/>
    <property type="match status" value="1"/>
</dbReference>
<dbReference type="SUPFAM" id="SSF55486">
    <property type="entry name" value="Metalloproteases ('zincins'), catalytic domain"/>
    <property type="match status" value="1"/>
</dbReference>
<dbReference type="EMBL" id="CP009248">
    <property type="protein sequence ID" value="APT89801.1"/>
    <property type="molecule type" value="Genomic_DNA"/>
</dbReference>
<keyword evidence="4" id="KW-0479">Metal-binding</keyword>
<dbReference type="InterPro" id="IPR000718">
    <property type="entry name" value="Peptidase_M13"/>
</dbReference>
<keyword evidence="7" id="KW-0482">Metalloprotease</keyword>
<evidence type="ECO:0000256" key="6">
    <source>
        <dbReference type="ARBA" id="ARBA00022833"/>
    </source>
</evidence>
<evidence type="ECO:0000256" key="8">
    <source>
        <dbReference type="SAM" id="MobiDB-lite"/>
    </source>
</evidence>
<feature type="domain" description="Peptidase M13 N-terminal" evidence="10">
    <location>
        <begin position="21"/>
        <end position="404"/>
    </location>
</feature>
<evidence type="ECO:0000256" key="7">
    <source>
        <dbReference type="ARBA" id="ARBA00023049"/>
    </source>
</evidence>
<dbReference type="InterPro" id="IPR018497">
    <property type="entry name" value="Peptidase_M13_C"/>
</dbReference>
<dbReference type="InterPro" id="IPR042089">
    <property type="entry name" value="Peptidase_M13_dom_2"/>
</dbReference>
<dbReference type="GO" id="GO:0016485">
    <property type="term" value="P:protein processing"/>
    <property type="evidence" value="ECO:0007669"/>
    <property type="project" value="TreeGrafter"/>
</dbReference>
<reference evidence="11 12" key="1">
    <citation type="submission" date="2014-08" db="EMBL/GenBank/DDBJ databases">
        <title>Complete genome sequence of Corynebacterium sphenisci CECT 5990(T) (=DSM 44792(T)), isolated from healthy wild penguins.</title>
        <authorList>
            <person name="Ruckert C."/>
            <person name="Albersmeier A."/>
            <person name="Winkler A."/>
            <person name="Kalinowski J."/>
        </authorList>
    </citation>
    <scope>NUCLEOTIDE SEQUENCE [LARGE SCALE GENOMIC DNA]</scope>
    <source>
        <strain evidence="11 12">DSM 44792</strain>
    </source>
</reference>
<feature type="region of interest" description="Disordered" evidence="8">
    <location>
        <begin position="1"/>
        <end position="22"/>
    </location>
</feature>
<dbReference type="PRINTS" id="PR00786">
    <property type="entry name" value="NEPRILYSIN"/>
</dbReference>
<dbReference type="InterPro" id="IPR008753">
    <property type="entry name" value="Peptidase_M13_N"/>
</dbReference>
<dbReference type="PANTHER" id="PTHR11733">
    <property type="entry name" value="ZINC METALLOPROTEASE FAMILY M13 NEPRILYSIN-RELATED"/>
    <property type="match status" value="1"/>
</dbReference>